<dbReference type="InterPro" id="IPR020904">
    <property type="entry name" value="Sc_DH/Rdtase_CS"/>
</dbReference>
<dbReference type="GO" id="GO:0005811">
    <property type="term" value="C:lipid droplet"/>
    <property type="evidence" value="ECO:0007669"/>
    <property type="project" value="TreeGrafter"/>
</dbReference>
<comment type="caution">
    <text evidence="6">The sequence shown here is derived from an EMBL/GenBank/DDBJ whole genome shotgun (WGS) entry which is preliminary data.</text>
</comment>
<evidence type="ECO:0000259" key="5">
    <source>
        <dbReference type="SMART" id="SM00822"/>
    </source>
</evidence>
<reference evidence="6" key="1">
    <citation type="submission" date="2023-06" db="EMBL/GenBank/DDBJ databases">
        <title>Genomic analysis of the entomopathogenic nematode Steinernema hermaphroditum.</title>
        <authorList>
            <person name="Schwarz E.M."/>
            <person name="Heppert J.K."/>
            <person name="Baniya A."/>
            <person name="Schwartz H.T."/>
            <person name="Tan C.-H."/>
            <person name="Antoshechkin I."/>
            <person name="Sternberg P.W."/>
            <person name="Goodrich-Blair H."/>
            <person name="Dillman A.R."/>
        </authorList>
    </citation>
    <scope>NUCLEOTIDE SEQUENCE</scope>
    <source>
        <strain evidence="6">PS9179</strain>
        <tissue evidence="6">Whole animal</tissue>
    </source>
</reference>
<evidence type="ECO:0000256" key="2">
    <source>
        <dbReference type="ARBA" id="ARBA00023002"/>
    </source>
</evidence>
<dbReference type="AlphaFoldDB" id="A0AA39MBV9"/>
<dbReference type="SUPFAM" id="SSF51735">
    <property type="entry name" value="NAD(P)-binding Rossmann-fold domains"/>
    <property type="match status" value="1"/>
</dbReference>
<organism evidence="6 7">
    <name type="scientific">Steinernema hermaphroditum</name>
    <dbReference type="NCBI Taxonomy" id="289476"/>
    <lineage>
        <taxon>Eukaryota</taxon>
        <taxon>Metazoa</taxon>
        <taxon>Ecdysozoa</taxon>
        <taxon>Nematoda</taxon>
        <taxon>Chromadorea</taxon>
        <taxon>Rhabditida</taxon>
        <taxon>Tylenchina</taxon>
        <taxon>Panagrolaimomorpha</taxon>
        <taxon>Strongyloidoidea</taxon>
        <taxon>Steinernematidae</taxon>
        <taxon>Steinernema</taxon>
    </lineage>
</organism>
<dbReference type="InterPro" id="IPR002347">
    <property type="entry name" value="SDR_fam"/>
</dbReference>
<evidence type="ECO:0000256" key="1">
    <source>
        <dbReference type="ARBA" id="ARBA00006484"/>
    </source>
</evidence>
<evidence type="ECO:0000256" key="3">
    <source>
        <dbReference type="ARBA" id="ARBA00023027"/>
    </source>
</evidence>
<dbReference type="InterPro" id="IPR057326">
    <property type="entry name" value="KR_dom"/>
</dbReference>
<dbReference type="InterPro" id="IPR036291">
    <property type="entry name" value="NAD(P)-bd_dom_sf"/>
</dbReference>
<dbReference type="PRINTS" id="PR00080">
    <property type="entry name" value="SDRFAMILY"/>
</dbReference>
<dbReference type="PANTHER" id="PTHR24322:SF742">
    <property type="entry name" value="PROTEIN DHS-3"/>
    <property type="match status" value="1"/>
</dbReference>
<dbReference type="EMBL" id="JAUCMV010000001">
    <property type="protein sequence ID" value="KAK0427969.1"/>
    <property type="molecule type" value="Genomic_DNA"/>
</dbReference>
<proteinExistence type="inferred from homology"/>
<dbReference type="Proteomes" id="UP001175271">
    <property type="component" value="Unassembled WGS sequence"/>
</dbReference>
<dbReference type="GO" id="GO:0016616">
    <property type="term" value="F:oxidoreductase activity, acting on the CH-OH group of donors, NAD or NADP as acceptor"/>
    <property type="evidence" value="ECO:0007669"/>
    <property type="project" value="TreeGrafter"/>
</dbReference>
<accession>A0AA39MBV9</accession>
<evidence type="ECO:0000313" key="6">
    <source>
        <dbReference type="EMBL" id="KAK0427969.1"/>
    </source>
</evidence>
<dbReference type="GO" id="GO:0006629">
    <property type="term" value="P:lipid metabolic process"/>
    <property type="evidence" value="ECO:0007669"/>
    <property type="project" value="UniProtKB-ARBA"/>
</dbReference>
<evidence type="ECO:0000256" key="4">
    <source>
        <dbReference type="RuleBase" id="RU000363"/>
    </source>
</evidence>
<dbReference type="FunFam" id="3.40.50.720:FF:000202">
    <property type="entry name" value="Short-chain dehydrogenase/reductase family 16C member 6"/>
    <property type="match status" value="1"/>
</dbReference>
<protein>
    <recommendedName>
        <fullName evidence="5">Ketoreductase domain-containing protein</fullName>
    </recommendedName>
</protein>
<sequence length="325" mass="35263">MAMTFDEYGYPNESILEQIIEVCIVLVQLTFYCIEGAIKAILPSGLLPRKSVKNDVVLITGSGSGLGRMMAVRFAKLGAKIVLWDVNEKGNLETSKIVRQYTSDVHAYTIDLSSAKDIAAVAERVKADVGGVDILINNAGIVTGKKLFDCPDELMEKTMAVNTNANFFTTKAFLPQMLEKNHGHVVVIASMAGLTGVAGLVDYCASKHGAVGFAEALSAEVSTLGKDGVHVTTVCPYFIDTGMFDGVKTFSPNLLPILQPEYVIDKILEAVLTNTEKLYLPRFGYFCVFAMSFLPSKAGRLLSEHYGVNKSMDEFKGRHAAKRAA</sequence>
<keyword evidence="7" id="KW-1185">Reference proteome</keyword>
<keyword evidence="3" id="KW-0520">NAD</keyword>
<dbReference type="PANTHER" id="PTHR24322">
    <property type="entry name" value="PKSB"/>
    <property type="match status" value="1"/>
</dbReference>
<evidence type="ECO:0000313" key="7">
    <source>
        <dbReference type="Proteomes" id="UP001175271"/>
    </source>
</evidence>
<dbReference type="PROSITE" id="PS00061">
    <property type="entry name" value="ADH_SHORT"/>
    <property type="match status" value="1"/>
</dbReference>
<dbReference type="CDD" id="cd05339">
    <property type="entry name" value="17beta-HSDXI-like_SDR_c"/>
    <property type="match status" value="1"/>
</dbReference>
<dbReference type="PRINTS" id="PR00081">
    <property type="entry name" value="GDHRDH"/>
</dbReference>
<dbReference type="Gene3D" id="3.40.50.720">
    <property type="entry name" value="NAD(P)-binding Rossmann-like Domain"/>
    <property type="match status" value="1"/>
</dbReference>
<feature type="domain" description="Ketoreductase" evidence="5">
    <location>
        <begin position="55"/>
        <end position="260"/>
    </location>
</feature>
<dbReference type="Pfam" id="PF00106">
    <property type="entry name" value="adh_short"/>
    <property type="match status" value="1"/>
</dbReference>
<gene>
    <name evidence="6" type="ORF">QR680_010518</name>
</gene>
<keyword evidence="2" id="KW-0560">Oxidoreductase</keyword>
<comment type="similarity">
    <text evidence="1 4">Belongs to the short-chain dehydrogenases/reductases (SDR) family.</text>
</comment>
<dbReference type="SMART" id="SM00822">
    <property type="entry name" value="PKS_KR"/>
    <property type="match status" value="1"/>
</dbReference>
<name>A0AA39MBV9_9BILA</name>